<evidence type="ECO:0000313" key="5">
    <source>
        <dbReference type="Proteomes" id="UP001154312"/>
    </source>
</evidence>
<keyword evidence="5" id="KW-1185">Reference proteome</keyword>
<dbReference type="PANTHER" id="PTHR43080:SF26">
    <property type="entry name" value="REGULATORY PROTEIN"/>
    <property type="match status" value="1"/>
</dbReference>
<dbReference type="SMART" id="SM00116">
    <property type="entry name" value="CBS"/>
    <property type="match status" value="2"/>
</dbReference>
<reference evidence="4" key="1">
    <citation type="submission" date="2022-02" db="EMBL/GenBank/DDBJ databases">
        <authorList>
            <person name="Leng L."/>
        </authorList>
    </citation>
    <scope>NUCLEOTIDE SEQUENCE</scope>
    <source>
        <strain evidence="4">JI</strain>
    </source>
</reference>
<dbReference type="PROSITE" id="PS51371">
    <property type="entry name" value="CBS"/>
    <property type="match status" value="2"/>
</dbReference>
<protein>
    <submittedName>
        <fullName evidence="4">CBS domain-containing protein</fullName>
    </submittedName>
</protein>
<feature type="domain" description="CBS" evidence="3">
    <location>
        <begin position="6"/>
        <end position="63"/>
    </location>
</feature>
<dbReference type="Gene3D" id="3.10.580.10">
    <property type="entry name" value="CBS-domain"/>
    <property type="match status" value="1"/>
</dbReference>
<dbReference type="RefSeq" id="WP_277445531.1">
    <property type="nucleotide sequence ID" value="NZ_JAKOAV010000056.1"/>
</dbReference>
<comment type="caution">
    <text evidence="4">The sequence shown here is derived from an EMBL/GenBank/DDBJ whole genome shotgun (WGS) entry which is preliminary data.</text>
</comment>
<feature type="domain" description="CBS" evidence="3">
    <location>
        <begin position="96"/>
        <end position="149"/>
    </location>
</feature>
<evidence type="ECO:0000256" key="2">
    <source>
        <dbReference type="PROSITE-ProRule" id="PRU00703"/>
    </source>
</evidence>
<sequence>MYTFLNNKKVITVQEDATIEEVAGILTENNISGAPVINKEGNLVGIVTEEDLLHKETNPRTPGFVNILGAFIYINGLERYREDFKKLAANKALEIMTTDVITVDGDTEIEQVAALMVDNDINRVPVVENNSIIGIISRADIVKTLARRF</sequence>
<accession>A0A9X4H9C0</accession>
<dbReference type="Pfam" id="PF00571">
    <property type="entry name" value="CBS"/>
    <property type="match status" value="2"/>
</dbReference>
<name>A0A9X4H9C0_9FIRM</name>
<gene>
    <name evidence="4" type="ORF">L7E55_16855</name>
</gene>
<dbReference type="AlphaFoldDB" id="A0A9X4H9C0"/>
<keyword evidence="1 2" id="KW-0129">CBS domain</keyword>
<evidence type="ECO:0000259" key="3">
    <source>
        <dbReference type="PROSITE" id="PS51371"/>
    </source>
</evidence>
<organism evidence="4 5">
    <name type="scientific">Pelotomaculum isophthalicicum JI</name>
    <dbReference type="NCBI Taxonomy" id="947010"/>
    <lineage>
        <taxon>Bacteria</taxon>
        <taxon>Bacillati</taxon>
        <taxon>Bacillota</taxon>
        <taxon>Clostridia</taxon>
        <taxon>Eubacteriales</taxon>
        <taxon>Desulfotomaculaceae</taxon>
        <taxon>Pelotomaculum</taxon>
    </lineage>
</organism>
<evidence type="ECO:0000256" key="1">
    <source>
        <dbReference type="ARBA" id="ARBA00023122"/>
    </source>
</evidence>
<evidence type="ECO:0000313" key="4">
    <source>
        <dbReference type="EMBL" id="MDF9409994.1"/>
    </source>
</evidence>
<dbReference type="Proteomes" id="UP001154312">
    <property type="component" value="Unassembled WGS sequence"/>
</dbReference>
<dbReference type="InterPro" id="IPR000644">
    <property type="entry name" value="CBS_dom"/>
</dbReference>
<dbReference type="CDD" id="cd04586">
    <property type="entry name" value="CBS_pair_BON_assoc"/>
    <property type="match status" value="1"/>
</dbReference>
<dbReference type="PANTHER" id="PTHR43080">
    <property type="entry name" value="CBS DOMAIN-CONTAINING PROTEIN CBSX3, MITOCHONDRIAL"/>
    <property type="match status" value="1"/>
</dbReference>
<dbReference type="EMBL" id="JAKOAV010000056">
    <property type="protein sequence ID" value="MDF9409994.1"/>
    <property type="molecule type" value="Genomic_DNA"/>
</dbReference>
<proteinExistence type="predicted"/>
<dbReference type="InterPro" id="IPR046342">
    <property type="entry name" value="CBS_dom_sf"/>
</dbReference>
<dbReference type="InterPro" id="IPR051257">
    <property type="entry name" value="Diverse_CBS-Domain"/>
</dbReference>
<dbReference type="SUPFAM" id="SSF54631">
    <property type="entry name" value="CBS-domain pair"/>
    <property type="match status" value="1"/>
</dbReference>